<dbReference type="STRING" id="743788.S8FM17"/>
<keyword evidence="2" id="KW-0238">DNA-binding</keyword>
<dbReference type="InterPro" id="IPR011545">
    <property type="entry name" value="DEAD/DEAH_box_helicase_dom"/>
</dbReference>
<feature type="domain" description="Helicase ATP-binding" evidence="6">
    <location>
        <begin position="36"/>
        <end position="181"/>
    </location>
</feature>
<evidence type="ECO:0000259" key="6">
    <source>
        <dbReference type="PROSITE" id="PS51192"/>
    </source>
</evidence>
<dbReference type="EMBL" id="KE504136">
    <property type="protein sequence ID" value="EPT02381.1"/>
    <property type="molecule type" value="Genomic_DNA"/>
</dbReference>
<dbReference type="InParanoid" id="S8FM17"/>
<comment type="catalytic activity">
    <reaction evidence="4">
        <text>Couples ATP hydrolysis with the unwinding of duplex DNA by translocating in the 3'-5' direction.</text>
        <dbReference type="EC" id="5.6.2.4"/>
    </reaction>
</comment>
<keyword evidence="3" id="KW-0413">Isomerase</keyword>
<reference evidence="7 8" key="1">
    <citation type="journal article" date="2012" name="Science">
        <title>The Paleozoic origin of enzymatic lignin decomposition reconstructed from 31 fungal genomes.</title>
        <authorList>
            <person name="Floudas D."/>
            <person name="Binder M."/>
            <person name="Riley R."/>
            <person name="Barry K."/>
            <person name="Blanchette R.A."/>
            <person name="Henrissat B."/>
            <person name="Martinez A.T."/>
            <person name="Otillar R."/>
            <person name="Spatafora J.W."/>
            <person name="Yadav J.S."/>
            <person name="Aerts A."/>
            <person name="Benoit I."/>
            <person name="Boyd A."/>
            <person name="Carlson A."/>
            <person name="Copeland A."/>
            <person name="Coutinho P.M."/>
            <person name="de Vries R.P."/>
            <person name="Ferreira P."/>
            <person name="Findley K."/>
            <person name="Foster B."/>
            <person name="Gaskell J."/>
            <person name="Glotzer D."/>
            <person name="Gorecki P."/>
            <person name="Heitman J."/>
            <person name="Hesse C."/>
            <person name="Hori C."/>
            <person name="Igarashi K."/>
            <person name="Jurgens J.A."/>
            <person name="Kallen N."/>
            <person name="Kersten P."/>
            <person name="Kohler A."/>
            <person name="Kuees U."/>
            <person name="Kumar T.K.A."/>
            <person name="Kuo A."/>
            <person name="LaButti K."/>
            <person name="Larrondo L.F."/>
            <person name="Lindquist E."/>
            <person name="Ling A."/>
            <person name="Lombard V."/>
            <person name="Lucas S."/>
            <person name="Lundell T."/>
            <person name="Martin R."/>
            <person name="McLaughlin D.J."/>
            <person name="Morgenstern I."/>
            <person name="Morin E."/>
            <person name="Murat C."/>
            <person name="Nagy L.G."/>
            <person name="Nolan M."/>
            <person name="Ohm R.A."/>
            <person name="Patyshakuliyeva A."/>
            <person name="Rokas A."/>
            <person name="Ruiz-Duenas F.J."/>
            <person name="Sabat G."/>
            <person name="Salamov A."/>
            <person name="Samejima M."/>
            <person name="Schmutz J."/>
            <person name="Slot J.C."/>
            <person name="St John F."/>
            <person name="Stenlid J."/>
            <person name="Sun H."/>
            <person name="Sun S."/>
            <person name="Syed K."/>
            <person name="Tsang A."/>
            <person name="Wiebenga A."/>
            <person name="Young D."/>
            <person name="Pisabarro A."/>
            <person name="Eastwood D.C."/>
            <person name="Martin F."/>
            <person name="Cullen D."/>
            <person name="Grigoriev I.V."/>
            <person name="Hibbett D.S."/>
        </authorList>
    </citation>
    <scope>NUCLEOTIDE SEQUENCE</scope>
    <source>
        <strain evidence="8">FP-58527</strain>
    </source>
</reference>
<dbReference type="OrthoDB" id="10261556at2759"/>
<dbReference type="AlphaFoldDB" id="S8FM17"/>
<dbReference type="GO" id="GO:0005737">
    <property type="term" value="C:cytoplasm"/>
    <property type="evidence" value="ECO:0007669"/>
    <property type="project" value="TreeGrafter"/>
</dbReference>
<protein>
    <recommendedName>
        <fullName evidence="5">DNA 3'-5' helicase</fullName>
        <ecNumber evidence="5">5.6.2.4</ecNumber>
    </recommendedName>
</protein>
<dbReference type="PANTHER" id="PTHR13710">
    <property type="entry name" value="DNA HELICASE RECQ FAMILY MEMBER"/>
    <property type="match status" value="1"/>
</dbReference>
<evidence type="ECO:0000256" key="5">
    <source>
        <dbReference type="ARBA" id="ARBA00034808"/>
    </source>
</evidence>
<dbReference type="Pfam" id="PF00270">
    <property type="entry name" value="DEAD"/>
    <property type="match status" value="1"/>
</dbReference>
<dbReference type="GO" id="GO:0000724">
    <property type="term" value="P:double-strand break repair via homologous recombination"/>
    <property type="evidence" value="ECO:0007669"/>
    <property type="project" value="TreeGrafter"/>
</dbReference>
<dbReference type="Gene3D" id="3.40.50.300">
    <property type="entry name" value="P-loop containing nucleotide triphosphate hydrolases"/>
    <property type="match status" value="1"/>
</dbReference>
<dbReference type="InterPro" id="IPR014001">
    <property type="entry name" value="Helicase_ATP-bd"/>
</dbReference>
<dbReference type="GO" id="GO:0009378">
    <property type="term" value="F:four-way junction helicase activity"/>
    <property type="evidence" value="ECO:0007669"/>
    <property type="project" value="TreeGrafter"/>
</dbReference>
<proteinExistence type="inferred from homology"/>
<gene>
    <name evidence="7" type="ORF">FOMPIDRAFT_1118530</name>
</gene>
<evidence type="ECO:0000256" key="4">
    <source>
        <dbReference type="ARBA" id="ARBA00034617"/>
    </source>
</evidence>
<evidence type="ECO:0000256" key="3">
    <source>
        <dbReference type="ARBA" id="ARBA00023235"/>
    </source>
</evidence>
<dbReference type="HOGENOM" id="CLU_001103_19_2_1"/>
<dbReference type="GO" id="GO:0043138">
    <property type="term" value="F:3'-5' DNA helicase activity"/>
    <property type="evidence" value="ECO:0007669"/>
    <property type="project" value="UniProtKB-EC"/>
</dbReference>
<accession>S8FM17</accession>
<dbReference type="eggNOG" id="KOG0351">
    <property type="taxonomic scope" value="Eukaryota"/>
</dbReference>
<dbReference type="GO" id="GO:0005524">
    <property type="term" value="F:ATP binding"/>
    <property type="evidence" value="ECO:0007669"/>
    <property type="project" value="InterPro"/>
</dbReference>
<organism evidence="7 8">
    <name type="scientific">Fomitopsis schrenkii</name>
    <name type="common">Brown rot fungus</name>
    <dbReference type="NCBI Taxonomy" id="2126942"/>
    <lineage>
        <taxon>Eukaryota</taxon>
        <taxon>Fungi</taxon>
        <taxon>Dikarya</taxon>
        <taxon>Basidiomycota</taxon>
        <taxon>Agaricomycotina</taxon>
        <taxon>Agaricomycetes</taxon>
        <taxon>Polyporales</taxon>
        <taxon>Fomitopsis</taxon>
    </lineage>
</organism>
<dbReference type="PROSITE" id="PS51192">
    <property type="entry name" value="HELICASE_ATP_BIND_1"/>
    <property type="match status" value="1"/>
</dbReference>
<comment type="similarity">
    <text evidence="1">Belongs to the helicase family. RecQ subfamily.</text>
</comment>
<dbReference type="GO" id="GO:0005694">
    <property type="term" value="C:chromosome"/>
    <property type="evidence" value="ECO:0007669"/>
    <property type="project" value="TreeGrafter"/>
</dbReference>
<name>S8FM17_FOMSC</name>
<dbReference type="PANTHER" id="PTHR13710:SF105">
    <property type="entry name" value="ATP-DEPENDENT DNA HELICASE Q1"/>
    <property type="match status" value="1"/>
</dbReference>
<evidence type="ECO:0000313" key="8">
    <source>
        <dbReference type="Proteomes" id="UP000015241"/>
    </source>
</evidence>
<dbReference type="SUPFAM" id="SSF52540">
    <property type="entry name" value="P-loop containing nucleoside triphosphate hydrolases"/>
    <property type="match status" value="1"/>
</dbReference>
<dbReference type="Proteomes" id="UP000015241">
    <property type="component" value="Unassembled WGS sequence"/>
</dbReference>
<evidence type="ECO:0000256" key="1">
    <source>
        <dbReference type="ARBA" id="ARBA00005446"/>
    </source>
</evidence>
<evidence type="ECO:0000313" key="7">
    <source>
        <dbReference type="EMBL" id="EPT02381.1"/>
    </source>
</evidence>
<dbReference type="InterPro" id="IPR027417">
    <property type="entry name" value="P-loop_NTPase"/>
</dbReference>
<dbReference type="EC" id="5.6.2.4" evidence="5"/>
<evidence type="ECO:0000256" key="2">
    <source>
        <dbReference type="ARBA" id="ARBA00023125"/>
    </source>
</evidence>
<dbReference type="GO" id="GO:0003677">
    <property type="term" value="F:DNA binding"/>
    <property type="evidence" value="ECO:0007669"/>
    <property type="project" value="UniProtKB-KW"/>
</dbReference>
<sequence>MPLGSPHPAPTLVEIRAITSSAFRRHPRLWQAEAVQQAVKGDKDMVCIAPTGSGKTLTFWMPLLFRKDGIQIVVTPLNLLGTQNVKELASYGIQACDIPEGRYRAITVNPEMLIKDGGGFEKLWKNDAFTSRLISIIWDEVHCISTWSEIREEYKPEDAYWPCYLLPKTPFYLKCPPKRSP</sequence>
<keyword evidence="8" id="KW-1185">Reference proteome</keyword>